<feature type="compositionally biased region" description="Basic residues" evidence="1">
    <location>
        <begin position="185"/>
        <end position="204"/>
    </location>
</feature>
<dbReference type="Gramene" id="OMERI03G10670.3">
    <property type="protein sequence ID" value="OMERI03G10670.3"/>
    <property type="gene ID" value="OMERI03G10670"/>
</dbReference>
<accession>A0A0E0CYC7</accession>
<keyword evidence="3" id="KW-1185">Reference proteome</keyword>
<organism evidence="2">
    <name type="scientific">Oryza meridionalis</name>
    <dbReference type="NCBI Taxonomy" id="40149"/>
    <lineage>
        <taxon>Eukaryota</taxon>
        <taxon>Viridiplantae</taxon>
        <taxon>Streptophyta</taxon>
        <taxon>Embryophyta</taxon>
        <taxon>Tracheophyta</taxon>
        <taxon>Spermatophyta</taxon>
        <taxon>Magnoliopsida</taxon>
        <taxon>Liliopsida</taxon>
        <taxon>Poales</taxon>
        <taxon>Poaceae</taxon>
        <taxon>BOP clade</taxon>
        <taxon>Oryzoideae</taxon>
        <taxon>Oryzeae</taxon>
        <taxon>Oryzinae</taxon>
        <taxon>Oryza</taxon>
    </lineage>
</organism>
<dbReference type="HOGENOM" id="CLU_1139541_0_0_1"/>
<dbReference type="Proteomes" id="UP000008021">
    <property type="component" value="Chromosome 3"/>
</dbReference>
<dbReference type="EnsemblPlants" id="OMERI03G10670.3">
    <property type="protein sequence ID" value="OMERI03G10670.3"/>
    <property type="gene ID" value="OMERI03G10670"/>
</dbReference>
<evidence type="ECO:0000256" key="1">
    <source>
        <dbReference type="SAM" id="MobiDB-lite"/>
    </source>
</evidence>
<feature type="region of interest" description="Disordered" evidence="1">
    <location>
        <begin position="77"/>
        <end position="97"/>
    </location>
</feature>
<sequence>MASSSASPRLSSAPAAAATFAICCAASAAFVDASGQVAEKNALVIAATMGADDINRPFLVRLLSEIRLGVRGGRQSQAAIGEDTPGRLGGESTRKTTARRWPAEIDLRHSREERNKMGCRGGGNSAACHTGSDGSSWDPQSAREPEFDELDIFGACSYSEMGSTCPCILRLATPPRPTHDSQGRKSTRKTPSKQAHRPRRSRRRGQGDDHPPRRCRVPPRFLYEFQLRRESATAAAAATATSLA</sequence>
<reference evidence="2" key="2">
    <citation type="submission" date="2018-05" db="EMBL/GenBank/DDBJ databases">
        <title>OmerRS3 (Oryza meridionalis Reference Sequence Version 3).</title>
        <authorList>
            <person name="Zhang J."/>
            <person name="Kudrna D."/>
            <person name="Lee S."/>
            <person name="Talag J."/>
            <person name="Welchert J."/>
            <person name="Wing R.A."/>
        </authorList>
    </citation>
    <scope>NUCLEOTIDE SEQUENCE [LARGE SCALE GENOMIC DNA]</scope>
    <source>
        <strain evidence="2">cv. OR44</strain>
    </source>
</reference>
<proteinExistence type="predicted"/>
<reference evidence="2" key="1">
    <citation type="submission" date="2015-04" db="UniProtKB">
        <authorList>
            <consortium name="EnsemblPlants"/>
        </authorList>
    </citation>
    <scope>IDENTIFICATION</scope>
</reference>
<evidence type="ECO:0000313" key="2">
    <source>
        <dbReference type="EnsemblPlants" id="OMERI03G10670.3"/>
    </source>
</evidence>
<dbReference type="AlphaFoldDB" id="A0A0E0CYC7"/>
<name>A0A0E0CYC7_9ORYZ</name>
<feature type="region of interest" description="Disordered" evidence="1">
    <location>
        <begin position="115"/>
        <end position="143"/>
    </location>
</feature>
<protein>
    <submittedName>
        <fullName evidence="2">Uncharacterized protein</fullName>
    </submittedName>
</protein>
<feature type="region of interest" description="Disordered" evidence="1">
    <location>
        <begin position="173"/>
        <end position="219"/>
    </location>
</feature>
<evidence type="ECO:0000313" key="3">
    <source>
        <dbReference type="Proteomes" id="UP000008021"/>
    </source>
</evidence>